<accession>A0A7L1F260</accession>
<protein>
    <recommendedName>
        <fullName evidence="11">Protein eva-1 homolog C</fullName>
    </recommendedName>
    <alternativeName>
        <fullName evidence="12">Protein FAM176C</fullName>
    </alternativeName>
</protein>
<dbReference type="InterPro" id="IPR039500">
    <property type="entry name" value="EVA1_dom"/>
</dbReference>
<keyword evidence="9" id="KW-0325">Glycoprotein</keyword>
<dbReference type="InterPro" id="IPR000922">
    <property type="entry name" value="Lectin_gal-bd_dom"/>
</dbReference>
<keyword evidence="3 14" id="KW-0812">Transmembrane</keyword>
<comment type="function">
    <text evidence="10">Binds heparin.</text>
</comment>
<evidence type="ECO:0000259" key="16">
    <source>
        <dbReference type="PROSITE" id="PS50228"/>
    </source>
</evidence>
<evidence type="ECO:0000256" key="14">
    <source>
        <dbReference type="SAM" id="Phobius"/>
    </source>
</evidence>
<keyword evidence="6" id="KW-0677">Repeat</keyword>
<dbReference type="AlphaFoldDB" id="A0A7L1F260"/>
<evidence type="ECO:0000256" key="11">
    <source>
        <dbReference type="ARBA" id="ARBA00073529"/>
    </source>
</evidence>
<keyword evidence="8 14" id="KW-0472">Membrane</keyword>
<proteinExistence type="inferred from homology"/>
<evidence type="ECO:0000256" key="6">
    <source>
        <dbReference type="ARBA" id="ARBA00022737"/>
    </source>
</evidence>
<keyword evidence="5" id="KW-0430">Lectin</keyword>
<feature type="compositionally biased region" description="Acidic residues" evidence="13">
    <location>
        <begin position="349"/>
        <end position="360"/>
    </location>
</feature>
<evidence type="ECO:0000256" key="1">
    <source>
        <dbReference type="ARBA" id="ARBA00004167"/>
    </source>
</evidence>
<feature type="non-terminal residue" evidence="17">
    <location>
        <position position="1"/>
    </location>
</feature>
<comment type="similarity">
    <text evidence="2">Belongs to the EVA1 family.</text>
</comment>
<feature type="chain" id="PRO_5029592974" description="Protein eva-1 homolog C" evidence="15">
    <location>
        <begin position="22"/>
        <end position="421"/>
    </location>
</feature>
<feature type="transmembrane region" description="Helical" evidence="14">
    <location>
        <begin position="299"/>
        <end position="324"/>
    </location>
</feature>
<dbReference type="PROSITE" id="PS50228">
    <property type="entry name" value="SUEL_LECTIN"/>
    <property type="match status" value="2"/>
</dbReference>
<sequence>RAQVEPGRLLRLLSCVVLVCGAEVAALADFSGYLTKLLQNHTAYACDGQHLSLHCPRHSTISVQSAFYGQDPHMCTAWEPETRMTEPRNCVAPTSLQKVLDECQNLRSCQLLVNSRVFGPDLCPGTTKFLLVSFKCKPTEYKTKSACENQELKLHCQESKFLIIYSATYGRWAHEESVCSTKAEHAPPFDCLSYTALEVLSKRCYGKQRCKIIVTSQDFGSPCLPGVTKYLNVSYACVPKFILTAVNTLVPDNKSSVKQNDGVDLDPRESRLPKKDGTIVSSNYLATFAYIRDHPERAALLFVSSICVGLILTLCAFVICVSCPGDIQRLHRKRDQLVPESARAYESSAQEEEEEEEGEDSSLSNTQNETDGLYRPSYSGYNSAEAAELAERIERREQIIQEIWMNSGLDMTPPRNMNTFY</sequence>
<dbReference type="FunFam" id="2.60.120.740:FF:000004">
    <property type="entry name" value="Protein eva-1 homolog C"/>
    <property type="match status" value="1"/>
</dbReference>
<evidence type="ECO:0000256" key="13">
    <source>
        <dbReference type="SAM" id="MobiDB-lite"/>
    </source>
</evidence>
<evidence type="ECO:0000256" key="5">
    <source>
        <dbReference type="ARBA" id="ARBA00022734"/>
    </source>
</evidence>
<dbReference type="GO" id="GO:0016020">
    <property type="term" value="C:membrane"/>
    <property type="evidence" value="ECO:0007669"/>
    <property type="project" value="UniProtKB-SubCell"/>
</dbReference>
<feature type="signal peptide" evidence="15">
    <location>
        <begin position="1"/>
        <end position="21"/>
    </location>
</feature>
<comment type="caution">
    <text evidence="17">The sequence shown here is derived from an EMBL/GenBank/DDBJ whole genome shotgun (WGS) entry which is preliminary data.</text>
</comment>
<dbReference type="PANTHER" id="PTHR46780">
    <property type="entry name" value="PROTEIN EVA-1"/>
    <property type="match status" value="1"/>
</dbReference>
<feature type="region of interest" description="Disordered" evidence="13">
    <location>
        <begin position="339"/>
        <end position="379"/>
    </location>
</feature>
<dbReference type="GO" id="GO:0030246">
    <property type="term" value="F:carbohydrate binding"/>
    <property type="evidence" value="ECO:0007669"/>
    <property type="project" value="UniProtKB-KW"/>
</dbReference>
<evidence type="ECO:0000313" key="17">
    <source>
        <dbReference type="EMBL" id="NXM94990.1"/>
    </source>
</evidence>
<reference evidence="17 18" key="1">
    <citation type="submission" date="2019-09" db="EMBL/GenBank/DDBJ databases">
        <title>Bird 10,000 Genomes (B10K) Project - Family phase.</title>
        <authorList>
            <person name="Zhang G."/>
        </authorList>
    </citation>
    <scope>NUCLEOTIDE SEQUENCE [LARGE SCALE GENOMIC DNA]</scope>
    <source>
        <strain evidence="17">B10K-DU-002-19</strain>
        <tissue evidence="17">Muscle</tissue>
    </source>
</reference>
<keyword evidence="7 14" id="KW-1133">Transmembrane helix</keyword>
<evidence type="ECO:0000256" key="3">
    <source>
        <dbReference type="ARBA" id="ARBA00022692"/>
    </source>
</evidence>
<dbReference type="CDD" id="cd22828">
    <property type="entry name" value="Gal_Rha_Lectin_EVA1_EVA1C_rpt1"/>
    <property type="match status" value="1"/>
</dbReference>
<name>A0A7L1F260_SYLBO</name>
<evidence type="ECO:0000256" key="10">
    <source>
        <dbReference type="ARBA" id="ARBA00054830"/>
    </source>
</evidence>
<dbReference type="Proteomes" id="UP000538515">
    <property type="component" value="Unassembled WGS sequence"/>
</dbReference>
<evidence type="ECO:0000256" key="12">
    <source>
        <dbReference type="ARBA" id="ARBA00082417"/>
    </source>
</evidence>
<evidence type="ECO:0000256" key="15">
    <source>
        <dbReference type="SAM" id="SignalP"/>
    </source>
</evidence>
<dbReference type="Pfam" id="PF02140">
    <property type="entry name" value="SUEL_Lectin"/>
    <property type="match status" value="2"/>
</dbReference>
<dbReference type="EMBL" id="VXBG01002602">
    <property type="protein sequence ID" value="NXM94990.1"/>
    <property type="molecule type" value="Genomic_DNA"/>
</dbReference>
<dbReference type="CDD" id="cd22829">
    <property type="entry name" value="Gal_Rha_Lectin_EVA1_EVA1C_rpt2"/>
    <property type="match status" value="1"/>
</dbReference>
<organism evidence="17 18">
    <name type="scientific">Sylvia borin</name>
    <name type="common">Garden warbler</name>
    <dbReference type="NCBI Taxonomy" id="73324"/>
    <lineage>
        <taxon>Eukaryota</taxon>
        <taxon>Metazoa</taxon>
        <taxon>Chordata</taxon>
        <taxon>Craniata</taxon>
        <taxon>Vertebrata</taxon>
        <taxon>Euteleostomi</taxon>
        <taxon>Archelosauria</taxon>
        <taxon>Archosauria</taxon>
        <taxon>Dinosauria</taxon>
        <taxon>Saurischia</taxon>
        <taxon>Theropoda</taxon>
        <taxon>Coelurosauria</taxon>
        <taxon>Aves</taxon>
        <taxon>Neognathae</taxon>
        <taxon>Neoaves</taxon>
        <taxon>Telluraves</taxon>
        <taxon>Australaves</taxon>
        <taxon>Passeriformes</taxon>
        <taxon>Sylvioidea</taxon>
        <taxon>Sylviidae</taxon>
        <taxon>Sylviinae</taxon>
        <taxon>Sylvia</taxon>
    </lineage>
</organism>
<evidence type="ECO:0000256" key="4">
    <source>
        <dbReference type="ARBA" id="ARBA00022729"/>
    </source>
</evidence>
<keyword evidence="18" id="KW-1185">Reference proteome</keyword>
<evidence type="ECO:0000256" key="9">
    <source>
        <dbReference type="ARBA" id="ARBA00023180"/>
    </source>
</evidence>
<comment type="subcellular location">
    <subcellularLocation>
        <location evidence="1">Membrane</location>
        <topology evidence="1">Single-pass membrane protein</topology>
    </subcellularLocation>
</comment>
<dbReference type="Gene3D" id="2.60.120.740">
    <property type="match status" value="2"/>
</dbReference>
<keyword evidence="4 15" id="KW-0732">Signal</keyword>
<dbReference type="Pfam" id="PF14851">
    <property type="entry name" value="FAM176"/>
    <property type="match status" value="1"/>
</dbReference>
<evidence type="ECO:0000256" key="2">
    <source>
        <dbReference type="ARBA" id="ARBA00006023"/>
    </source>
</evidence>
<evidence type="ECO:0000313" key="18">
    <source>
        <dbReference type="Proteomes" id="UP000538515"/>
    </source>
</evidence>
<feature type="domain" description="SUEL-type lectin" evidence="16">
    <location>
        <begin position="45"/>
        <end position="137"/>
    </location>
</feature>
<gene>
    <name evidence="17" type="primary">Eva1c_0</name>
    <name evidence="17" type="ORF">SYLBOR_R08196</name>
</gene>
<evidence type="ECO:0000256" key="8">
    <source>
        <dbReference type="ARBA" id="ARBA00023136"/>
    </source>
</evidence>
<feature type="domain" description="SUEL-type lectin" evidence="16">
    <location>
        <begin position="146"/>
        <end position="238"/>
    </location>
</feature>
<dbReference type="FunFam" id="2.60.120.740:FF:000003">
    <property type="entry name" value="Protein eva-1 homolog C"/>
    <property type="match status" value="1"/>
</dbReference>
<dbReference type="InterPro" id="IPR043159">
    <property type="entry name" value="Lectin_gal-bd_sf"/>
</dbReference>
<feature type="non-terminal residue" evidence="17">
    <location>
        <position position="421"/>
    </location>
</feature>
<evidence type="ECO:0000256" key="7">
    <source>
        <dbReference type="ARBA" id="ARBA00022989"/>
    </source>
</evidence>